<evidence type="ECO:0000259" key="1">
    <source>
        <dbReference type="Pfam" id="PF18593"/>
    </source>
</evidence>
<dbReference type="EMBL" id="WIVE01000039">
    <property type="protein sequence ID" value="MQX37318.1"/>
    <property type="molecule type" value="Genomic_DNA"/>
</dbReference>
<organism evidence="2 3">
    <name type="scientific">Roseospira navarrensis</name>
    <dbReference type="NCBI Taxonomy" id="140058"/>
    <lineage>
        <taxon>Bacteria</taxon>
        <taxon>Pseudomonadati</taxon>
        <taxon>Pseudomonadota</taxon>
        <taxon>Alphaproteobacteria</taxon>
        <taxon>Rhodospirillales</taxon>
        <taxon>Rhodospirillaceae</taxon>
        <taxon>Roseospira</taxon>
    </lineage>
</organism>
<keyword evidence="3" id="KW-1185">Reference proteome</keyword>
<proteinExistence type="predicted"/>
<dbReference type="AlphaFoldDB" id="A0A7X1ZEX3"/>
<dbReference type="RefSeq" id="WP_153344680.1">
    <property type="nucleotide sequence ID" value="NZ_WIVE01000039.1"/>
</dbReference>
<protein>
    <recommendedName>
        <fullName evidence="1">CdiI immunity protein domain-containing protein</fullName>
    </recommendedName>
</protein>
<evidence type="ECO:0000313" key="3">
    <source>
        <dbReference type="Proteomes" id="UP000434582"/>
    </source>
</evidence>
<evidence type="ECO:0000313" key="2">
    <source>
        <dbReference type="EMBL" id="MQX37318.1"/>
    </source>
</evidence>
<accession>A0A7X1ZEX3</accession>
<dbReference type="InterPro" id="IPR041129">
    <property type="entry name" value="CdiI_2"/>
</dbReference>
<reference evidence="2 3" key="1">
    <citation type="submission" date="2019-10" db="EMBL/GenBank/DDBJ databases">
        <title>Draft whole-genome sequence of the purple nonsulfur photosynthetic bacterium Roseospira navarrensis DSM 15114.</title>
        <authorList>
            <person name="Kyndt J.A."/>
            <person name="Meyer T.E."/>
        </authorList>
    </citation>
    <scope>NUCLEOTIDE SEQUENCE [LARGE SCALE GENOMIC DNA]</scope>
    <source>
        <strain evidence="2 3">DSM 15114</strain>
    </source>
</reference>
<gene>
    <name evidence="2" type="ORF">GHC57_12390</name>
</gene>
<feature type="domain" description="CdiI immunity protein" evidence="1">
    <location>
        <begin position="2"/>
        <end position="83"/>
    </location>
</feature>
<dbReference type="Pfam" id="PF18593">
    <property type="entry name" value="CdiI_2"/>
    <property type="match status" value="1"/>
</dbReference>
<dbReference type="Proteomes" id="UP000434582">
    <property type="component" value="Unassembled WGS sequence"/>
</dbReference>
<dbReference type="OrthoDB" id="8852337at2"/>
<comment type="caution">
    <text evidence="2">The sequence shown here is derived from an EMBL/GenBank/DDBJ whole genome shotgun (WGS) entry which is preliminary data.</text>
</comment>
<sequence length="89" mass="9927">MDQLFGAYLNQDLDVVHGSFEAAVADFARTDPSRIEPLRQEMARFLMHYGADADAEYTRRYGGDIALGTPDETAADLFEEIDTLLVAVR</sequence>
<name>A0A7X1ZEX3_9PROT</name>